<dbReference type="SUPFAM" id="SSF49464">
    <property type="entry name" value="Carboxypeptidase regulatory domain-like"/>
    <property type="match status" value="1"/>
</dbReference>
<dbReference type="Gene3D" id="2.170.130.10">
    <property type="entry name" value="TonB-dependent receptor, plug domain"/>
    <property type="match status" value="1"/>
</dbReference>
<keyword evidence="2 4" id="KW-0472">Membrane</keyword>
<keyword evidence="4" id="KW-0798">TonB box</keyword>
<dbReference type="SUPFAM" id="SSF56935">
    <property type="entry name" value="Porins"/>
    <property type="match status" value="1"/>
</dbReference>
<keyword evidence="8" id="KW-1185">Reference proteome</keyword>
<keyword evidence="3" id="KW-0998">Cell outer membrane</keyword>
<feature type="domain" description="TonB-dependent receptor plug" evidence="6">
    <location>
        <begin position="221"/>
        <end position="316"/>
    </location>
</feature>
<organism evidence="7 8">
    <name type="scientific">Pedobacter steynii</name>
    <dbReference type="NCBI Taxonomy" id="430522"/>
    <lineage>
        <taxon>Bacteria</taxon>
        <taxon>Pseudomonadati</taxon>
        <taxon>Bacteroidota</taxon>
        <taxon>Sphingobacteriia</taxon>
        <taxon>Sphingobacteriales</taxon>
        <taxon>Sphingobacteriaceae</taxon>
        <taxon>Pedobacter</taxon>
    </lineage>
</organism>
<dbReference type="Pfam" id="PF00593">
    <property type="entry name" value="TonB_dep_Rec_b-barrel"/>
    <property type="match status" value="1"/>
</dbReference>
<protein>
    <recommendedName>
        <fullName evidence="9">TonB-dependent receptor</fullName>
    </recommendedName>
</protein>
<dbReference type="InterPro" id="IPR000531">
    <property type="entry name" value="Beta-barrel_TonB"/>
</dbReference>
<evidence type="ECO:0008006" key="9">
    <source>
        <dbReference type="Google" id="ProtNLM"/>
    </source>
</evidence>
<name>A0A1D7QQH8_9SPHI</name>
<dbReference type="PANTHER" id="PTHR40980">
    <property type="entry name" value="PLUG DOMAIN-CONTAINING PROTEIN"/>
    <property type="match status" value="1"/>
</dbReference>
<dbReference type="InterPro" id="IPR008969">
    <property type="entry name" value="CarboxyPept-like_regulatory"/>
</dbReference>
<dbReference type="Proteomes" id="UP000094313">
    <property type="component" value="Chromosome"/>
</dbReference>
<evidence type="ECO:0000259" key="6">
    <source>
        <dbReference type="Pfam" id="PF07715"/>
    </source>
</evidence>
<dbReference type="InterPro" id="IPR037066">
    <property type="entry name" value="Plug_dom_sf"/>
</dbReference>
<proteinExistence type="inferred from homology"/>
<dbReference type="Pfam" id="PF13620">
    <property type="entry name" value="CarboxypepD_reg"/>
    <property type="match status" value="1"/>
</dbReference>
<dbReference type="EMBL" id="CP017141">
    <property type="protein sequence ID" value="AOM80913.1"/>
    <property type="molecule type" value="Genomic_DNA"/>
</dbReference>
<dbReference type="Pfam" id="PF07715">
    <property type="entry name" value="Plug"/>
    <property type="match status" value="1"/>
</dbReference>
<evidence type="ECO:0000256" key="2">
    <source>
        <dbReference type="ARBA" id="ARBA00023136"/>
    </source>
</evidence>
<comment type="similarity">
    <text evidence="4">Belongs to the TonB-dependent receptor family.</text>
</comment>
<evidence type="ECO:0000256" key="3">
    <source>
        <dbReference type="ARBA" id="ARBA00023237"/>
    </source>
</evidence>
<reference evidence="7 8" key="1">
    <citation type="submission" date="2016-08" db="EMBL/GenBank/DDBJ databases">
        <authorList>
            <person name="Seilhamer J.J."/>
        </authorList>
    </citation>
    <scope>NUCLEOTIDE SEQUENCE [LARGE SCALE GENOMIC DNA]</scope>
    <source>
        <strain evidence="7 8">DX4</strain>
    </source>
</reference>
<evidence type="ECO:0000256" key="4">
    <source>
        <dbReference type="RuleBase" id="RU003357"/>
    </source>
</evidence>
<gene>
    <name evidence="7" type="ORF">BFS30_20720</name>
</gene>
<feature type="domain" description="TonB-dependent receptor-like beta-barrel" evidence="5">
    <location>
        <begin position="624"/>
        <end position="1020"/>
    </location>
</feature>
<accession>A0A1D7QQH8</accession>
<dbReference type="GO" id="GO:0009279">
    <property type="term" value="C:cell outer membrane"/>
    <property type="evidence" value="ECO:0007669"/>
    <property type="project" value="UniProtKB-SubCell"/>
</dbReference>
<dbReference type="InterPro" id="IPR012910">
    <property type="entry name" value="Plug_dom"/>
</dbReference>
<dbReference type="KEGG" id="psty:BFS30_20720"/>
<sequence>MRVTTVVLGLFIGFSSLIWASESSGQKLNEIKVTISIKNENLAAVLARIEKSTGIAFSYDKNLLLRVSVPAQSYRETSLPVVLNKLLKLTVYDYEVINNNVVIGRAKPTSKPVQAGRLSGKILDNKGGPLPGASIKILELNQTVANAVDGSYQISLPPGTYTIEASYIGFHTTRISDVKVLSGQNTPLNIVLEENAQRLNAVVITSSYKKASVEGLYARQKNAASVTDGISAEQISATPDKHIGESLKRITGLSTTDNRNVVVRGAAERYNVAQLDGIMLPSTDVQSRNFDFTLIPSNLVESIVVNKSATPDMTAGFGGGLIQVHTISIPTENFLSFSAGTSFNTRTVGEDFYGYKRGKYDHLGFDDGSRNYFPAGLKEVSSFNPRNNNPGNTTAAEIAEQNKRIGGTERLGSRIFRGMPSQNYQLSIGRSYSLSKQQSQKIGFVGSLSYRNTQSIDDIPNIRRGGWEINATPDDPDNINKGNLYNFNTTLGALLNGGYRGEKHQITLNNFYSRVFNEQLERISGWRYGNPKDDDLQKHPGIMEDDRPVFTDLLQNKISGEHLLGIIKLEWNAARVSIDAREIDAIKAGLAPEEMANKLIYKYLPGQGSTSGGGGMLERDKFVYKERNQTAALNASVNFAIGKQKQIFKTGVFYLDRHATYEWNMLPIVSFVATDNPYGYMPVQQFGDRMGMENPMTDVLYMPYSYHLSRYEGKDVNKAVYAMFDNRIAKNLRLVWGGRYEYFRYDSLQNSSNMQWTPEVTLRDSVRWKFMPSAHLTYTPVNNLNLRVSYAKTAVRPSLMDNSRFSRYNTNFGRMQVNMGLESSIIDNYDVKLEWFPSAGDVISIGGFYKYFDKPAEFYAVNDVSGTDNLYVYTNNSDWGKIRGIELEVRKSLGFIAPSVALLKKITLSGNLTLLKSEVQSRVTRYEVDEKGEQRSYFEYMKYKRPLYGQVPTVVNGGINYTGKHLSLNLVYNYMGYKTFITGNDPNLVEYERPRSQIDAQVGYRFYRNKAQFKLNMSNLTDRPYRFYINDASTYEIKNANPPANSEWNDVFKYKWGFTNKFEEGYADNSKGFSQQVGDRQTFTRYVGRSFSLSLSYNF</sequence>
<dbReference type="AlphaFoldDB" id="A0A1D7QQH8"/>
<evidence type="ECO:0000256" key="1">
    <source>
        <dbReference type="ARBA" id="ARBA00004442"/>
    </source>
</evidence>
<dbReference type="PANTHER" id="PTHR40980:SF4">
    <property type="entry name" value="TONB-DEPENDENT RECEPTOR-LIKE BETA-BARREL DOMAIN-CONTAINING PROTEIN"/>
    <property type="match status" value="1"/>
</dbReference>
<dbReference type="Gene3D" id="2.60.40.1120">
    <property type="entry name" value="Carboxypeptidase-like, regulatory domain"/>
    <property type="match status" value="1"/>
</dbReference>
<evidence type="ECO:0000259" key="5">
    <source>
        <dbReference type="Pfam" id="PF00593"/>
    </source>
</evidence>
<evidence type="ECO:0000313" key="8">
    <source>
        <dbReference type="Proteomes" id="UP000094313"/>
    </source>
</evidence>
<dbReference type="InterPro" id="IPR036942">
    <property type="entry name" value="Beta-barrel_TonB_sf"/>
</dbReference>
<dbReference type="Gene3D" id="2.40.170.20">
    <property type="entry name" value="TonB-dependent receptor, beta-barrel domain"/>
    <property type="match status" value="1"/>
</dbReference>
<evidence type="ECO:0000313" key="7">
    <source>
        <dbReference type="EMBL" id="AOM80913.1"/>
    </source>
</evidence>
<comment type="subcellular location">
    <subcellularLocation>
        <location evidence="1 4">Cell outer membrane</location>
    </subcellularLocation>
</comment>